<dbReference type="InterPro" id="IPR001313">
    <property type="entry name" value="Pumilio_RNA-bd_rpt"/>
</dbReference>
<evidence type="ECO:0000259" key="5">
    <source>
        <dbReference type="PROSITE" id="PS50303"/>
    </source>
</evidence>
<dbReference type="SUPFAM" id="SSF48371">
    <property type="entry name" value="ARM repeat"/>
    <property type="match status" value="1"/>
</dbReference>
<dbReference type="OrthoDB" id="497380at2759"/>
<dbReference type="GO" id="GO:0003729">
    <property type="term" value="F:mRNA binding"/>
    <property type="evidence" value="ECO:0007669"/>
    <property type="project" value="TreeGrafter"/>
</dbReference>
<feature type="compositionally biased region" description="Basic residues" evidence="4">
    <location>
        <begin position="65"/>
        <end position="74"/>
    </location>
</feature>
<dbReference type="Proteomes" id="UP000005222">
    <property type="component" value="Chromosome K"/>
</dbReference>
<evidence type="ECO:0000313" key="6">
    <source>
        <dbReference type="EMBL" id="CCE83927.1"/>
    </source>
</evidence>
<dbReference type="EMBL" id="FO082048">
    <property type="protein sequence ID" value="CCE84958.1"/>
    <property type="molecule type" value="Genomic_DNA"/>
</dbReference>
<dbReference type="Proteomes" id="UP000005222">
    <property type="component" value="Chromosome L"/>
</dbReference>
<dbReference type="EMBL" id="FO082049">
    <property type="protein sequence ID" value="CCE83927.1"/>
    <property type="molecule type" value="Genomic_DNA"/>
</dbReference>
<accession>G8Y5P7</accession>
<dbReference type="InterPro" id="IPR012959">
    <property type="entry name" value="CPL_dom"/>
</dbReference>
<feature type="compositionally biased region" description="Acidic residues" evidence="4">
    <location>
        <begin position="79"/>
        <end position="137"/>
    </location>
</feature>
<keyword evidence="1" id="KW-0677">Repeat</keyword>
<dbReference type="PROSITE" id="PS50303">
    <property type="entry name" value="PUM_HD"/>
    <property type="match status" value="1"/>
</dbReference>
<dbReference type="Pfam" id="PF08144">
    <property type="entry name" value="CPL"/>
    <property type="match status" value="1"/>
</dbReference>
<dbReference type="GO" id="GO:0006417">
    <property type="term" value="P:regulation of translation"/>
    <property type="evidence" value="ECO:0007669"/>
    <property type="project" value="TreeGrafter"/>
</dbReference>
<feature type="repeat" description="Pumilio" evidence="3">
    <location>
        <begin position="199"/>
        <end position="235"/>
    </location>
</feature>
<feature type="domain" description="PUM-HD" evidence="5">
    <location>
        <begin position="170"/>
        <end position="533"/>
    </location>
</feature>
<sequence>MLHKSSSSSRPKLCIYGNFFYKFRTISYTFSEEGVILETKKPFGSLIMVSKSNGTKRTAAEAKKNGVKKPKLQKKVTEEVSESEEQESEVDASSAEEDALDEISSSDDELDNLSEGEEEEGDDLDGGEDDAGSDEGSSEDKTTSKERHAEQRKLLAERKMHRKAGAEIQKIKHIWEKLRVKKPGLHKEKREQLSNEMWELSKDIILDLVMKHDASRIVQTLVKYSSKERRKHIAEALKGSFYQLATSSYGKYLLVKLLHYGSKDVREMIVNELHGKIRKLMRHKEGAYVVEDLYVLYSNSEQRKQIIREFWGSEYAVFKDSGKNKTVLDVINESSEKRQLIMQNLSGTITASVNKGSTGFQILHAAMRDYVSILEQDSEKNDKEIREFVDLLAEQFAELVHTEEGCEVACSLVAMANAKERKVIVRSLKKHEVDLVKNEFGNVVMICIYMTIDDTVLVHKALNVDLLTNELLPELVQHKYARRPLLYLLKALDPKYFSGLIRKDLEKYEKLAYAKTSKKPQTQRREELLEKCLPLIYRGILGTVTNSADIATFSSLLSNNLAAQFITELTLTPTDNEEVNNELRPQLVDAFFNVAIKGDILEDYHLLNKVPFISRAIKAAIWGNEFKWDGAEKKLVKVSDAKKIPSLGLDFATRVLNEILNEDKISDWFVGQGAFILTALYEVFNLSEDKKSFKKLKSKLEKNKSALKENEDNKGVQILLKYLS</sequence>
<dbReference type="Gene3D" id="1.25.10.10">
    <property type="entry name" value="Leucine-rich Repeat Variant"/>
    <property type="match status" value="1"/>
</dbReference>
<dbReference type="PROSITE" id="PS50302">
    <property type="entry name" value="PUM"/>
    <property type="match status" value="3"/>
</dbReference>
<dbReference type="InterPro" id="IPR033133">
    <property type="entry name" value="PUM-HD"/>
</dbReference>
<dbReference type="STRING" id="559304.G8Y5P7"/>
<feature type="region of interest" description="Disordered" evidence="4">
    <location>
        <begin position="51"/>
        <end position="150"/>
    </location>
</feature>
<evidence type="ECO:0000256" key="2">
    <source>
        <dbReference type="ARBA" id="ARBA00022884"/>
    </source>
</evidence>
<dbReference type="InParanoid" id="G8Y5P7"/>
<dbReference type="PANTHER" id="PTHR13389:SF0">
    <property type="entry name" value="PUMILIO HOMOLOG 3"/>
    <property type="match status" value="1"/>
</dbReference>
<keyword evidence="8" id="KW-1185">Reference proteome</keyword>
<dbReference type="HOGENOM" id="CLU_013994_1_0_1"/>
<protein>
    <submittedName>
        <fullName evidence="7">Piso0_004524 protein</fullName>
    </submittedName>
</protein>
<gene>
    <name evidence="7" type="primary">Piso0_004524</name>
    <name evidence="6" type="ORF">GNLVRS01_PISO0K18776g</name>
    <name evidence="7" type="ORF">GNLVRS01_PISO0L18777g</name>
</gene>
<reference evidence="7" key="1">
    <citation type="submission" date="2011-10" db="EMBL/GenBank/DDBJ databases">
        <authorList>
            <person name="Genoscope - CEA"/>
        </authorList>
    </citation>
    <scope>NUCLEOTIDE SEQUENCE</scope>
</reference>
<evidence type="ECO:0000256" key="3">
    <source>
        <dbReference type="PROSITE-ProRule" id="PRU00317"/>
    </source>
</evidence>
<dbReference type="InterPro" id="IPR040059">
    <property type="entry name" value="PUM3"/>
</dbReference>
<keyword evidence="2" id="KW-0694">RNA-binding</keyword>
<dbReference type="AlphaFoldDB" id="G8Y5P7"/>
<dbReference type="GO" id="GO:0005730">
    <property type="term" value="C:nucleolus"/>
    <property type="evidence" value="ECO:0007669"/>
    <property type="project" value="TreeGrafter"/>
</dbReference>
<dbReference type="OMA" id="AIAYWHW"/>
<dbReference type="eggNOG" id="KOG2050">
    <property type="taxonomic scope" value="Eukaryota"/>
</dbReference>
<feature type="repeat" description="Pumilio" evidence="3">
    <location>
        <begin position="236"/>
        <end position="271"/>
    </location>
</feature>
<proteinExistence type="predicted"/>
<reference evidence="8" key="2">
    <citation type="journal article" date="2012" name="G3 (Bethesda)">
        <title>Pichia sorbitophila, an interspecies yeast hybrid reveals early steps of genome resolution following polyploidization.</title>
        <authorList>
            <person name="Leh Louis V."/>
            <person name="Despons L."/>
            <person name="Friedrich A."/>
            <person name="Martin T."/>
            <person name="Durrens P."/>
            <person name="Casaregola S."/>
            <person name="Neuveglise C."/>
            <person name="Fairhead C."/>
            <person name="Marck C."/>
            <person name="Cruz J.A."/>
            <person name="Straub M.L."/>
            <person name="Kugler V."/>
            <person name="Sacerdot C."/>
            <person name="Uzunov Z."/>
            <person name="Thierry A."/>
            <person name="Weiss S."/>
            <person name="Bleykasten C."/>
            <person name="De Montigny J."/>
            <person name="Jacques N."/>
            <person name="Jung P."/>
            <person name="Lemaire M."/>
            <person name="Mallet S."/>
            <person name="Morel G."/>
            <person name="Richard G.F."/>
            <person name="Sarkar A."/>
            <person name="Savel G."/>
            <person name="Schacherer J."/>
            <person name="Seret M.L."/>
            <person name="Talla E."/>
            <person name="Samson G."/>
            <person name="Jubin C."/>
            <person name="Poulain J."/>
            <person name="Vacherie B."/>
            <person name="Barbe V."/>
            <person name="Pelletier E."/>
            <person name="Sherman D.J."/>
            <person name="Westhof E."/>
            <person name="Weissenbach J."/>
            <person name="Baret P.V."/>
            <person name="Wincker P."/>
            <person name="Gaillardin C."/>
            <person name="Dujon B."/>
            <person name="Souciet J.L."/>
        </authorList>
    </citation>
    <scope>NUCLEOTIDE SEQUENCE [LARGE SCALE GENOMIC DNA]</scope>
    <source>
        <strain evidence="8">ATCC MYA-4447 / BCRC 22081 / CBS 7064 / NBRC 10061 / NRRL Y-12695</strain>
    </source>
</reference>
<feature type="repeat" description="Pumilio" evidence="3">
    <location>
        <begin position="272"/>
        <end position="308"/>
    </location>
</feature>
<evidence type="ECO:0000313" key="7">
    <source>
        <dbReference type="EMBL" id="CCE84958.1"/>
    </source>
</evidence>
<evidence type="ECO:0000313" key="8">
    <source>
        <dbReference type="Proteomes" id="UP000005222"/>
    </source>
</evidence>
<dbReference type="InterPro" id="IPR011989">
    <property type="entry name" value="ARM-like"/>
</dbReference>
<dbReference type="FunCoup" id="G8Y5P7">
    <property type="interactions" value="1651"/>
</dbReference>
<name>G8Y5P7_PICSO</name>
<dbReference type="PANTHER" id="PTHR13389">
    <property type="entry name" value="PUMILIO HOMOLOG 3"/>
    <property type="match status" value="1"/>
</dbReference>
<evidence type="ECO:0000256" key="1">
    <source>
        <dbReference type="ARBA" id="ARBA00022737"/>
    </source>
</evidence>
<dbReference type="SMART" id="SM00025">
    <property type="entry name" value="Pumilio"/>
    <property type="match status" value="6"/>
</dbReference>
<organism evidence="7 8">
    <name type="scientific">Pichia sorbitophila (strain ATCC MYA-4447 / BCRC 22081 / CBS 7064 / NBRC 10061 / NRRL Y-12695)</name>
    <name type="common">Hybrid yeast</name>
    <dbReference type="NCBI Taxonomy" id="559304"/>
    <lineage>
        <taxon>Eukaryota</taxon>
        <taxon>Fungi</taxon>
        <taxon>Dikarya</taxon>
        <taxon>Ascomycota</taxon>
        <taxon>Saccharomycotina</taxon>
        <taxon>Pichiomycetes</taxon>
        <taxon>Debaryomycetaceae</taxon>
        <taxon>Millerozyma</taxon>
    </lineage>
</organism>
<dbReference type="InterPro" id="IPR016024">
    <property type="entry name" value="ARM-type_fold"/>
</dbReference>
<dbReference type="GO" id="GO:0010629">
    <property type="term" value="P:negative regulation of gene expression"/>
    <property type="evidence" value="ECO:0007669"/>
    <property type="project" value="UniProtKB-ARBA"/>
</dbReference>
<evidence type="ECO:0000256" key="4">
    <source>
        <dbReference type="SAM" id="MobiDB-lite"/>
    </source>
</evidence>
<feature type="compositionally biased region" description="Basic and acidic residues" evidence="4">
    <location>
        <begin position="138"/>
        <end position="150"/>
    </location>
</feature>